<comment type="caution">
    <text evidence="1">The sequence shown here is derived from an EMBL/GenBank/DDBJ whole genome shotgun (WGS) entry which is preliminary data.</text>
</comment>
<gene>
    <name evidence="1" type="ORF">GCM10009680_56940</name>
</gene>
<name>A0ABP4USB1_9ACTN</name>
<organism evidence="1 2">
    <name type="scientific">Streptomyces yatensis</name>
    <dbReference type="NCBI Taxonomy" id="155177"/>
    <lineage>
        <taxon>Bacteria</taxon>
        <taxon>Bacillati</taxon>
        <taxon>Actinomycetota</taxon>
        <taxon>Actinomycetes</taxon>
        <taxon>Kitasatosporales</taxon>
        <taxon>Streptomycetaceae</taxon>
        <taxon>Streptomyces</taxon>
        <taxon>Streptomyces violaceusniger group</taxon>
    </lineage>
</organism>
<protein>
    <submittedName>
        <fullName evidence="1">Uncharacterized protein</fullName>
    </submittedName>
</protein>
<keyword evidence="2" id="KW-1185">Reference proteome</keyword>
<sequence>MELAEHFGDAFPVGAVADQFAAARRLEQAAAPEDREVLGGGRRAEPGALGNLTDGQFLPVAKCAKSLWRFRWPAP</sequence>
<accession>A0ABP4USB1</accession>
<dbReference type="Proteomes" id="UP001499947">
    <property type="component" value="Unassembled WGS sequence"/>
</dbReference>
<reference evidence="2" key="1">
    <citation type="journal article" date="2019" name="Int. J. Syst. Evol. Microbiol.">
        <title>The Global Catalogue of Microorganisms (GCM) 10K type strain sequencing project: providing services to taxonomists for standard genome sequencing and annotation.</title>
        <authorList>
            <consortium name="The Broad Institute Genomics Platform"/>
            <consortium name="The Broad Institute Genome Sequencing Center for Infectious Disease"/>
            <person name="Wu L."/>
            <person name="Ma J."/>
        </authorList>
    </citation>
    <scope>NUCLEOTIDE SEQUENCE [LARGE SCALE GENOMIC DNA]</scope>
    <source>
        <strain evidence="2">JCM 13244</strain>
    </source>
</reference>
<evidence type="ECO:0000313" key="2">
    <source>
        <dbReference type="Proteomes" id="UP001499947"/>
    </source>
</evidence>
<dbReference type="EMBL" id="BAAALR010000063">
    <property type="protein sequence ID" value="GAA1708644.1"/>
    <property type="molecule type" value="Genomic_DNA"/>
</dbReference>
<evidence type="ECO:0000313" key="1">
    <source>
        <dbReference type="EMBL" id="GAA1708644.1"/>
    </source>
</evidence>
<proteinExistence type="predicted"/>